<proteinExistence type="predicted"/>
<sequence length="132" mass="15103">MEAYLIDQFKTLWDEVKVMVDFETKRLVGMHDQNIVKKLNGYYLYEVLHGLWFSESFPNKYNAWYAALEGADHARAEEVRKILMKNKALLDDNDEDRLVRNVITGGLTGTGLFAAFAKKPKLALFMLGAALI</sequence>
<evidence type="ECO:0000313" key="2">
    <source>
        <dbReference type="Proteomes" id="UP000742098"/>
    </source>
</evidence>
<reference evidence="1" key="2">
    <citation type="submission" date="2021-09" db="EMBL/GenBank/DDBJ databases">
        <authorList>
            <person name="Gilroy R."/>
        </authorList>
    </citation>
    <scope>NUCLEOTIDE SEQUENCE</scope>
    <source>
        <strain evidence="1">6966</strain>
    </source>
</reference>
<dbReference type="Proteomes" id="UP000742098">
    <property type="component" value="Unassembled WGS sequence"/>
</dbReference>
<dbReference type="EMBL" id="DYVS01000061">
    <property type="protein sequence ID" value="HJF69728.1"/>
    <property type="molecule type" value="Genomic_DNA"/>
</dbReference>
<evidence type="ECO:0000313" key="1">
    <source>
        <dbReference type="EMBL" id="HJF69728.1"/>
    </source>
</evidence>
<accession>A0A921KZ32</accession>
<feature type="non-terminal residue" evidence="1">
    <location>
        <position position="132"/>
    </location>
</feature>
<name>A0A921KZ32_9BACT</name>
<organism evidence="1 2">
    <name type="scientific">Butyricimonas virosa</name>
    <dbReference type="NCBI Taxonomy" id="544645"/>
    <lineage>
        <taxon>Bacteria</taxon>
        <taxon>Pseudomonadati</taxon>
        <taxon>Bacteroidota</taxon>
        <taxon>Bacteroidia</taxon>
        <taxon>Bacteroidales</taxon>
        <taxon>Odoribacteraceae</taxon>
        <taxon>Butyricimonas</taxon>
    </lineage>
</organism>
<comment type="caution">
    <text evidence="1">The sequence shown here is derived from an EMBL/GenBank/DDBJ whole genome shotgun (WGS) entry which is preliminary data.</text>
</comment>
<protein>
    <submittedName>
        <fullName evidence="1">Uncharacterized protein</fullName>
    </submittedName>
</protein>
<gene>
    <name evidence="1" type="ORF">K8V05_03125</name>
</gene>
<reference evidence="1" key="1">
    <citation type="journal article" date="2021" name="PeerJ">
        <title>Extensive microbial diversity within the chicken gut microbiome revealed by metagenomics and culture.</title>
        <authorList>
            <person name="Gilroy R."/>
            <person name="Ravi A."/>
            <person name="Getino M."/>
            <person name="Pursley I."/>
            <person name="Horton D.L."/>
            <person name="Alikhan N.F."/>
            <person name="Baker D."/>
            <person name="Gharbi K."/>
            <person name="Hall N."/>
            <person name="Watson M."/>
            <person name="Adriaenssens E.M."/>
            <person name="Foster-Nyarko E."/>
            <person name="Jarju S."/>
            <person name="Secka A."/>
            <person name="Antonio M."/>
            <person name="Oren A."/>
            <person name="Chaudhuri R.R."/>
            <person name="La Ragione R."/>
            <person name="Hildebrand F."/>
            <person name="Pallen M.J."/>
        </authorList>
    </citation>
    <scope>NUCLEOTIDE SEQUENCE</scope>
    <source>
        <strain evidence="1">6966</strain>
    </source>
</reference>
<dbReference type="AlphaFoldDB" id="A0A921KZ32"/>